<feature type="transmembrane region" description="Helical" evidence="1">
    <location>
        <begin position="89"/>
        <end position="106"/>
    </location>
</feature>
<evidence type="ECO:0000313" key="3">
    <source>
        <dbReference type="EMBL" id="RAQ28196.1"/>
    </source>
</evidence>
<feature type="domain" description="Heparan-alpha-glucosaminide N-acetyltransferase catalytic" evidence="2">
    <location>
        <begin position="20"/>
        <end position="254"/>
    </location>
</feature>
<keyword evidence="4" id="KW-1185">Reference proteome</keyword>
<gene>
    <name evidence="3" type="ORF">DPQ25_10630</name>
</gene>
<evidence type="ECO:0000313" key="4">
    <source>
        <dbReference type="Proteomes" id="UP000249377"/>
    </source>
</evidence>
<sequence>MQKTDGRAAGQAVGGPVGGRIYLMDELRGFAVFCMVFYHGFYTFAYLFHWAFGEALLRFFMPAEPWFAGLFILISGISSNLSHSNLARGAKLLVIALAVSLVTGLVVPQERILFGILHFLSVCMLLFGGLEALRKKRGRPAPPFRWGELAAFAALFALTLRVPSGFAGIPYLLEIPLPAGLYVYWLSPLGFCSPDFFSADYFPLLPWVFIFFAGTVLGRLAAAGKFPRFAYPSRIPFFSWIGRHALVIYVLHQPVIFALSSLVQLLPFMGGR</sequence>
<dbReference type="InterPro" id="IPR012429">
    <property type="entry name" value="HGSNAT_cat"/>
</dbReference>
<dbReference type="RefSeq" id="WP_112333152.1">
    <property type="nucleotide sequence ID" value="NZ_JADPHD010000006.1"/>
</dbReference>
<feature type="transmembrane region" description="Helical" evidence="1">
    <location>
        <begin position="204"/>
        <end position="224"/>
    </location>
</feature>
<dbReference type="Pfam" id="PF07786">
    <property type="entry name" value="HGSNAT_cat"/>
    <property type="match status" value="1"/>
</dbReference>
<protein>
    <recommendedName>
        <fullName evidence="2">Heparan-alpha-glucosaminide N-acetyltransferase catalytic domain-containing protein</fullName>
    </recommendedName>
</protein>
<dbReference type="AlphaFoldDB" id="A0A328UDL8"/>
<evidence type="ECO:0000256" key="1">
    <source>
        <dbReference type="SAM" id="Phobius"/>
    </source>
</evidence>
<evidence type="ECO:0000259" key="2">
    <source>
        <dbReference type="Pfam" id="PF07786"/>
    </source>
</evidence>
<dbReference type="Proteomes" id="UP000249377">
    <property type="component" value="Unassembled WGS sequence"/>
</dbReference>
<feature type="transmembrane region" description="Helical" evidence="1">
    <location>
        <begin position="55"/>
        <end position="77"/>
    </location>
</feature>
<name>A0A328UDL8_9FIRM</name>
<feature type="transmembrane region" description="Helical" evidence="1">
    <location>
        <begin position="245"/>
        <end position="266"/>
    </location>
</feature>
<comment type="caution">
    <text evidence="3">The sequence shown here is derived from an EMBL/GenBank/DDBJ whole genome shotgun (WGS) entry which is preliminary data.</text>
</comment>
<keyword evidence="1" id="KW-1133">Transmembrane helix</keyword>
<feature type="transmembrane region" description="Helical" evidence="1">
    <location>
        <begin position="30"/>
        <end position="49"/>
    </location>
</feature>
<accession>A0A328UDL8</accession>
<keyword evidence="1" id="KW-0812">Transmembrane</keyword>
<keyword evidence="1" id="KW-0472">Membrane</keyword>
<proteinExistence type="predicted"/>
<organism evidence="3 4">
    <name type="scientific">Hydrogeniiclostridium mannosilyticum</name>
    <dbReference type="NCBI Taxonomy" id="2764322"/>
    <lineage>
        <taxon>Bacteria</taxon>
        <taxon>Bacillati</taxon>
        <taxon>Bacillota</taxon>
        <taxon>Clostridia</taxon>
        <taxon>Eubacteriales</taxon>
        <taxon>Acutalibacteraceae</taxon>
        <taxon>Hydrogeniiclostridium</taxon>
    </lineage>
</organism>
<dbReference type="EMBL" id="QLYR01000007">
    <property type="protein sequence ID" value="RAQ28196.1"/>
    <property type="molecule type" value="Genomic_DNA"/>
</dbReference>
<feature type="transmembrane region" description="Helical" evidence="1">
    <location>
        <begin position="112"/>
        <end position="130"/>
    </location>
</feature>
<reference evidence="3 4" key="1">
    <citation type="submission" date="2018-06" db="EMBL/GenBank/DDBJ databases">
        <title>Noncontiguous genome sequence of Ruminococcaceae bacterium ASD2818.</title>
        <authorList>
            <person name="Chaplin A.V."/>
            <person name="Sokolova S.R."/>
            <person name="Kochetkova T.O."/>
            <person name="Goltsov A.Y."/>
            <person name="Trofimov D.Y."/>
            <person name="Efimov B.A."/>
        </authorList>
    </citation>
    <scope>NUCLEOTIDE SEQUENCE [LARGE SCALE GENOMIC DNA]</scope>
    <source>
        <strain evidence="3 4">ASD2818</strain>
    </source>
</reference>